<feature type="transmembrane region" description="Helical" evidence="1">
    <location>
        <begin position="54"/>
        <end position="71"/>
    </location>
</feature>
<gene>
    <name evidence="2" type="ORF">GZA08_05050</name>
</gene>
<reference evidence="2 3" key="1">
    <citation type="submission" date="2020-02" db="EMBL/GenBank/DDBJ databases">
        <title>Pseudoroseicyclus tamarix, sp. nov., isolated from offshore sediment of a Tamarix chinensis forest.</title>
        <authorList>
            <person name="Gai Y."/>
        </authorList>
    </citation>
    <scope>NUCLEOTIDE SEQUENCE [LARGE SCALE GENOMIC DNA]</scope>
    <source>
        <strain evidence="2 3">CLL3-39</strain>
    </source>
</reference>
<proteinExistence type="predicted"/>
<protein>
    <submittedName>
        <fullName evidence="2">Glucose dehydrogenase</fullName>
    </submittedName>
</protein>
<feature type="transmembrane region" description="Helical" evidence="1">
    <location>
        <begin position="5"/>
        <end position="25"/>
    </location>
</feature>
<keyword evidence="3" id="KW-1185">Reference proteome</keyword>
<keyword evidence="1" id="KW-1133">Transmembrane helix</keyword>
<organism evidence="2 3">
    <name type="scientific">Pseudoroseicyclus tamaricis</name>
    <dbReference type="NCBI Taxonomy" id="2705421"/>
    <lineage>
        <taxon>Bacteria</taxon>
        <taxon>Pseudomonadati</taxon>
        <taxon>Pseudomonadota</taxon>
        <taxon>Alphaproteobacteria</taxon>
        <taxon>Rhodobacterales</taxon>
        <taxon>Paracoccaceae</taxon>
        <taxon>Pseudoroseicyclus</taxon>
    </lineage>
</organism>
<accession>A0A6B2JQC9</accession>
<dbReference type="EMBL" id="JAAGAB010000001">
    <property type="protein sequence ID" value="NDV00338.1"/>
    <property type="molecule type" value="Genomic_DNA"/>
</dbReference>
<feature type="transmembrane region" description="Helical" evidence="1">
    <location>
        <begin position="83"/>
        <end position="101"/>
    </location>
</feature>
<sequence length="109" mass="12245">MALLILGWITIIFGIVLLAGGVWLIALGGSWYYAIAGLGLLATGVLLNMQNMAALWLYLVIWLGTLVWAWWEVGDEWWAQVPRMVAPTVLLIFILFAIPVLRRRRGHAE</sequence>
<evidence type="ECO:0000256" key="1">
    <source>
        <dbReference type="SAM" id="Phobius"/>
    </source>
</evidence>
<keyword evidence="1" id="KW-0472">Membrane</keyword>
<evidence type="ECO:0000313" key="2">
    <source>
        <dbReference type="EMBL" id="NDV00338.1"/>
    </source>
</evidence>
<keyword evidence="1" id="KW-0812">Transmembrane</keyword>
<comment type="caution">
    <text evidence="2">The sequence shown here is derived from an EMBL/GenBank/DDBJ whole genome shotgun (WGS) entry which is preliminary data.</text>
</comment>
<dbReference type="AlphaFoldDB" id="A0A6B2JQC9"/>
<feature type="transmembrane region" description="Helical" evidence="1">
    <location>
        <begin position="31"/>
        <end position="47"/>
    </location>
</feature>
<dbReference type="Proteomes" id="UP000474757">
    <property type="component" value="Unassembled WGS sequence"/>
</dbReference>
<evidence type="ECO:0000313" key="3">
    <source>
        <dbReference type="Proteomes" id="UP000474757"/>
    </source>
</evidence>
<name>A0A6B2JQC9_9RHOB</name>